<accession>N1PPH6</accession>
<keyword evidence="2" id="KW-1185">Reference proteome</keyword>
<proteinExistence type="predicted"/>
<dbReference type="HOGENOM" id="CLU_3032312_0_0_1"/>
<gene>
    <name evidence="1" type="ORF">DOTSEDRAFT_71941</name>
</gene>
<protein>
    <submittedName>
        <fullName evidence="1">Uncharacterized protein</fullName>
    </submittedName>
</protein>
<dbReference type="Proteomes" id="UP000016933">
    <property type="component" value="Unassembled WGS sequence"/>
</dbReference>
<reference evidence="2" key="1">
    <citation type="journal article" date="2012" name="PLoS Genet.">
        <title>The genomes of the fungal plant pathogens Cladosporium fulvum and Dothistroma septosporum reveal adaptation to different hosts and lifestyles but also signatures of common ancestry.</title>
        <authorList>
            <person name="de Wit P.J.G.M."/>
            <person name="van der Burgt A."/>
            <person name="Oekmen B."/>
            <person name="Stergiopoulos I."/>
            <person name="Abd-Elsalam K.A."/>
            <person name="Aerts A.L."/>
            <person name="Bahkali A.H."/>
            <person name="Beenen H.G."/>
            <person name="Chettri P."/>
            <person name="Cox M.P."/>
            <person name="Datema E."/>
            <person name="de Vries R.P."/>
            <person name="Dhillon B."/>
            <person name="Ganley A.R."/>
            <person name="Griffiths S.A."/>
            <person name="Guo Y."/>
            <person name="Hamelin R.C."/>
            <person name="Henrissat B."/>
            <person name="Kabir M.S."/>
            <person name="Jashni M.K."/>
            <person name="Kema G."/>
            <person name="Klaubauf S."/>
            <person name="Lapidus A."/>
            <person name="Levasseur A."/>
            <person name="Lindquist E."/>
            <person name="Mehrabi R."/>
            <person name="Ohm R.A."/>
            <person name="Owen T.J."/>
            <person name="Salamov A."/>
            <person name="Schwelm A."/>
            <person name="Schijlen E."/>
            <person name="Sun H."/>
            <person name="van den Burg H.A."/>
            <person name="van Ham R.C.H.J."/>
            <person name="Zhang S."/>
            <person name="Goodwin S.B."/>
            <person name="Grigoriev I.V."/>
            <person name="Collemare J."/>
            <person name="Bradshaw R.E."/>
        </authorList>
    </citation>
    <scope>NUCLEOTIDE SEQUENCE [LARGE SCALE GENOMIC DNA]</scope>
    <source>
        <strain evidence="2">NZE10 / CBS 128990</strain>
    </source>
</reference>
<dbReference type="AlphaFoldDB" id="N1PPH6"/>
<organism evidence="1 2">
    <name type="scientific">Dothistroma septosporum (strain NZE10 / CBS 128990)</name>
    <name type="common">Red band needle blight fungus</name>
    <name type="synonym">Mycosphaerella pini</name>
    <dbReference type="NCBI Taxonomy" id="675120"/>
    <lineage>
        <taxon>Eukaryota</taxon>
        <taxon>Fungi</taxon>
        <taxon>Dikarya</taxon>
        <taxon>Ascomycota</taxon>
        <taxon>Pezizomycotina</taxon>
        <taxon>Dothideomycetes</taxon>
        <taxon>Dothideomycetidae</taxon>
        <taxon>Mycosphaerellales</taxon>
        <taxon>Mycosphaerellaceae</taxon>
        <taxon>Dothistroma</taxon>
    </lineage>
</organism>
<sequence>MAGVWSVQRWSTHAAVQWLYSTRPPSPESYHPTQQSLSSPFYRYHLGYAALVKCE</sequence>
<name>N1PPH6_DOTSN</name>
<dbReference type="EMBL" id="KB446539">
    <property type="protein sequence ID" value="EME44285.1"/>
    <property type="molecule type" value="Genomic_DNA"/>
</dbReference>
<evidence type="ECO:0000313" key="2">
    <source>
        <dbReference type="Proteomes" id="UP000016933"/>
    </source>
</evidence>
<evidence type="ECO:0000313" key="1">
    <source>
        <dbReference type="EMBL" id="EME44285.1"/>
    </source>
</evidence>
<reference evidence="1 2" key="2">
    <citation type="journal article" date="2012" name="PLoS Pathog.">
        <title>Diverse lifestyles and strategies of plant pathogenesis encoded in the genomes of eighteen Dothideomycetes fungi.</title>
        <authorList>
            <person name="Ohm R.A."/>
            <person name="Feau N."/>
            <person name="Henrissat B."/>
            <person name="Schoch C.L."/>
            <person name="Horwitz B.A."/>
            <person name="Barry K.W."/>
            <person name="Condon B.J."/>
            <person name="Copeland A.C."/>
            <person name="Dhillon B."/>
            <person name="Glaser F."/>
            <person name="Hesse C.N."/>
            <person name="Kosti I."/>
            <person name="LaButti K."/>
            <person name="Lindquist E.A."/>
            <person name="Lucas S."/>
            <person name="Salamov A.A."/>
            <person name="Bradshaw R.E."/>
            <person name="Ciuffetti L."/>
            <person name="Hamelin R.C."/>
            <person name="Kema G.H.J."/>
            <person name="Lawrence C."/>
            <person name="Scott J.A."/>
            <person name="Spatafora J.W."/>
            <person name="Turgeon B.G."/>
            <person name="de Wit P.J.G.M."/>
            <person name="Zhong S."/>
            <person name="Goodwin S.B."/>
            <person name="Grigoriev I.V."/>
        </authorList>
    </citation>
    <scope>NUCLEOTIDE SEQUENCE [LARGE SCALE GENOMIC DNA]</scope>
    <source>
        <strain evidence="2">NZE10 / CBS 128990</strain>
    </source>
</reference>